<evidence type="ECO:0008006" key="3">
    <source>
        <dbReference type="Google" id="ProtNLM"/>
    </source>
</evidence>
<reference evidence="1 2" key="1">
    <citation type="submission" date="2016-12" db="EMBL/GenBank/DDBJ databases">
        <title>Draft genome sequence of Fusarium oxysporum causing rot on Narcissus.</title>
        <authorList>
            <person name="Armitage A.D."/>
            <person name="Taylor A."/>
            <person name="Clarkson J.P."/>
            <person name="Harrison R.J."/>
            <person name="Jackson A.C."/>
        </authorList>
    </citation>
    <scope>NUCLEOTIDE SEQUENCE [LARGE SCALE GENOMIC DNA]</scope>
    <source>
        <strain evidence="1 2">N139</strain>
    </source>
</reference>
<organism evidence="1 2">
    <name type="scientific">Fusarium oxysporum f. sp. narcissi</name>
    <dbReference type="NCBI Taxonomy" id="451672"/>
    <lineage>
        <taxon>Eukaryota</taxon>
        <taxon>Fungi</taxon>
        <taxon>Dikarya</taxon>
        <taxon>Ascomycota</taxon>
        <taxon>Pezizomycotina</taxon>
        <taxon>Sordariomycetes</taxon>
        <taxon>Hypocreomycetidae</taxon>
        <taxon>Hypocreales</taxon>
        <taxon>Nectriaceae</taxon>
        <taxon>Fusarium</taxon>
        <taxon>Fusarium oxysporum species complex</taxon>
    </lineage>
</organism>
<dbReference type="AlphaFoldDB" id="A0A4Q2UXX5"/>
<dbReference type="EMBL" id="MQTW01001091">
    <property type="protein sequence ID" value="RYC78520.1"/>
    <property type="molecule type" value="Genomic_DNA"/>
</dbReference>
<sequence length="89" mass="10240">MLGKVALEEAFALPRHEERTRWWAGLFAVDPDKHAAEINDITDQRIKYMNEHGVGYTILSYTAPGVQDVWDQGCRQINQIRLGRKSELN</sequence>
<dbReference type="InterPro" id="IPR032466">
    <property type="entry name" value="Metal_Hydrolase"/>
</dbReference>
<gene>
    <name evidence="1" type="ORF">BFJ63_vAg18608</name>
</gene>
<proteinExistence type="predicted"/>
<evidence type="ECO:0000313" key="2">
    <source>
        <dbReference type="Proteomes" id="UP000290540"/>
    </source>
</evidence>
<dbReference type="Gene3D" id="3.20.20.140">
    <property type="entry name" value="Metal-dependent hydrolases"/>
    <property type="match status" value="1"/>
</dbReference>
<dbReference type="SUPFAM" id="SSF51556">
    <property type="entry name" value="Metallo-dependent hydrolases"/>
    <property type="match status" value="1"/>
</dbReference>
<protein>
    <recommendedName>
        <fullName evidence="3">Luciferase-like domain-containing protein</fullName>
    </recommendedName>
</protein>
<dbReference type="Proteomes" id="UP000290540">
    <property type="component" value="Unassembled WGS sequence"/>
</dbReference>
<accession>A0A4Q2UXX5</accession>
<comment type="caution">
    <text evidence="1">The sequence shown here is derived from an EMBL/GenBank/DDBJ whole genome shotgun (WGS) entry which is preliminary data.</text>
</comment>
<name>A0A4Q2UXX5_FUSOX</name>
<evidence type="ECO:0000313" key="1">
    <source>
        <dbReference type="EMBL" id="RYC78520.1"/>
    </source>
</evidence>